<evidence type="ECO:0000313" key="4">
    <source>
        <dbReference type="EMBL" id="MBF6635511.1"/>
    </source>
</evidence>
<protein>
    <submittedName>
        <fullName evidence="4">DUF1471 domain-containing protein</fullName>
    </submittedName>
</protein>
<dbReference type="EMBL" id="JADMKS010000001">
    <property type="protein sequence ID" value="MBF6635511.1"/>
    <property type="molecule type" value="Genomic_DNA"/>
</dbReference>
<gene>
    <name evidence="4" type="ORF">ITX54_02380</name>
</gene>
<dbReference type="InterPro" id="IPR025543">
    <property type="entry name" value="Dodecin-like"/>
</dbReference>
<dbReference type="SUPFAM" id="SSF159871">
    <property type="entry name" value="YdgH-like"/>
    <property type="match status" value="1"/>
</dbReference>
<comment type="caution">
    <text evidence="4">The sequence shown here is derived from an EMBL/GenBank/DDBJ whole genome shotgun (WGS) entry which is preliminary data.</text>
</comment>
<proteinExistence type="predicted"/>
<dbReference type="Pfam" id="PF07338">
    <property type="entry name" value="YdgH_BhsA-like"/>
    <property type="match status" value="1"/>
</dbReference>
<feature type="domain" description="YdgH/BhsA/McbA-like" evidence="3">
    <location>
        <begin position="34"/>
        <end position="85"/>
    </location>
</feature>
<evidence type="ECO:0000313" key="5">
    <source>
        <dbReference type="Proteomes" id="UP000705283"/>
    </source>
</evidence>
<accession>A0AA40WYV2</accession>
<dbReference type="InterPro" id="IPR051096">
    <property type="entry name" value="BhsA/McbA_stress_biofilm_assoc"/>
</dbReference>
<name>A0AA40WYV2_9GAMM</name>
<dbReference type="Gene3D" id="3.30.1660.10">
    <property type="entry name" value="Flavin-binding protein dodecin"/>
    <property type="match status" value="1"/>
</dbReference>
<dbReference type="NCBIfam" id="NF047859">
    <property type="entry name" value="StressCuResBhsA"/>
    <property type="match status" value="1"/>
</dbReference>
<sequence length="85" mass="8818">MKNLTMLCAALTLAAASFSTLAATEVTQMPSNAQKIGVVSATSSNDLSSLERNLNAKAEEAGASSFRIISASGDNQLYGTAELYK</sequence>
<dbReference type="Proteomes" id="UP000705283">
    <property type="component" value="Unassembled WGS sequence"/>
</dbReference>
<keyword evidence="1 2" id="KW-0732">Signal</keyword>
<feature type="signal peptide" evidence="2">
    <location>
        <begin position="1"/>
        <end position="22"/>
    </location>
</feature>
<evidence type="ECO:0000259" key="3">
    <source>
        <dbReference type="Pfam" id="PF07338"/>
    </source>
</evidence>
<organism evidence="4 5">
    <name type="scientific">Rouxiella silvae</name>
    <dbReference type="NCBI Taxonomy" id="1646373"/>
    <lineage>
        <taxon>Bacteria</taxon>
        <taxon>Pseudomonadati</taxon>
        <taxon>Pseudomonadota</taxon>
        <taxon>Gammaproteobacteria</taxon>
        <taxon>Enterobacterales</taxon>
        <taxon>Yersiniaceae</taxon>
        <taxon>Rouxiella</taxon>
    </lineage>
</organism>
<dbReference type="PANTHER" id="PTHR34156">
    <property type="entry name" value="OUTER MEMBRANE PROTEIN-RELATED-RELATED"/>
    <property type="match status" value="1"/>
</dbReference>
<reference evidence="4" key="1">
    <citation type="submission" date="2020-11" db="EMBL/GenBank/DDBJ databases">
        <authorList>
            <person name="Lee S.D."/>
        </authorList>
    </citation>
    <scope>NUCLEOTIDE SEQUENCE</scope>
    <source>
        <strain evidence="4">SAP-2</strain>
    </source>
</reference>
<dbReference type="InterPro" id="IPR036275">
    <property type="entry name" value="YdgH-like_sf"/>
</dbReference>
<feature type="chain" id="PRO_5041236467" evidence="2">
    <location>
        <begin position="23"/>
        <end position="85"/>
    </location>
</feature>
<reference evidence="4" key="2">
    <citation type="submission" date="2022-09" db="EMBL/GenBank/DDBJ databases">
        <title>Rouxiella aceris sp. nov., isolated from tree sap and emended description of the genus Rhouxiella.</title>
        <authorList>
            <person name="Kim I.S."/>
        </authorList>
    </citation>
    <scope>NUCLEOTIDE SEQUENCE</scope>
    <source>
        <strain evidence="4">SAP-2</strain>
    </source>
</reference>
<evidence type="ECO:0000256" key="2">
    <source>
        <dbReference type="SAM" id="SignalP"/>
    </source>
</evidence>
<dbReference type="RefSeq" id="WP_055777591.1">
    <property type="nucleotide sequence ID" value="NZ_JADMKS010000001.1"/>
</dbReference>
<evidence type="ECO:0000256" key="1">
    <source>
        <dbReference type="ARBA" id="ARBA00022729"/>
    </source>
</evidence>
<dbReference type="InterPro" id="IPR010854">
    <property type="entry name" value="YdgH/BhsA/McbA-like_dom"/>
</dbReference>
<dbReference type="AlphaFoldDB" id="A0AA40WYV2"/>